<evidence type="ECO:0000256" key="1">
    <source>
        <dbReference type="SAM" id="MobiDB-lite"/>
    </source>
</evidence>
<gene>
    <name evidence="2" type="ORF">BpHYR1_009730</name>
</gene>
<dbReference type="EMBL" id="REGN01004288">
    <property type="protein sequence ID" value="RNA18220.1"/>
    <property type="molecule type" value="Genomic_DNA"/>
</dbReference>
<keyword evidence="3" id="KW-1185">Reference proteome</keyword>
<evidence type="ECO:0000313" key="2">
    <source>
        <dbReference type="EMBL" id="RNA18220.1"/>
    </source>
</evidence>
<dbReference type="Proteomes" id="UP000276133">
    <property type="component" value="Unassembled WGS sequence"/>
</dbReference>
<accession>A0A3M7R3Q1</accession>
<feature type="compositionally biased region" description="Low complexity" evidence="1">
    <location>
        <begin position="267"/>
        <end position="279"/>
    </location>
</feature>
<dbReference type="AlphaFoldDB" id="A0A3M7R3Q1"/>
<name>A0A3M7R3Q1_BRAPC</name>
<feature type="non-terminal residue" evidence="2">
    <location>
        <position position="1"/>
    </location>
</feature>
<comment type="caution">
    <text evidence="2">The sequence shown here is derived from an EMBL/GenBank/DDBJ whole genome shotgun (WGS) entry which is preliminary data.</text>
</comment>
<feature type="region of interest" description="Disordered" evidence="1">
    <location>
        <begin position="263"/>
        <end position="294"/>
    </location>
</feature>
<proteinExistence type="predicted"/>
<evidence type="ECO:0000313" key="3">
    <source>
        <dbReference type="Proteomes" id="UP000276133"/>
    </source>
</evidence>
<reference evidence="2 3" key="1">
    <citation type="journal article" date="2018" name="Sci. Rep.">
        <title>Genomic signatures of local adaptation to the degree of environmental predictability in rotifers.</title>
        <authorList>
            <person name="Franch-Gras L."/>
            <person name="Hahn C."/>
            <person name="Garcia-Roger E.M."/>
            <person name="Carmona M.J."/>
            <person name="Serra M."/>
            <person name="Gomez A."/>
        </authorList>
    </citation>
    <scope>NUCLEOTIDE SEQUENCE [LARGE SCALE GENOMIC DNA]</scope>
    <source>
        <strain evidence="2">HYR1</strain>
    </source>
</reference>
<feature type="compositionally biased region" description="Polar residues" evidence="1">
    <location>
        <begin position="280"/>
        <end position="294"/>
    </location>
</feature>
<protein>
    <submittedName>
        <fullName evidence="2">Uncharacterized protein</fullName>
    </submittedName>
</protein>
<sequence length="294" mass="32618">LYFFLIQKSGGPFLNTRYKYLKSEKVQKVQNVQKATEPNKMIRKSRGGGVRYAHLLEQHGYLLWIDAAIVCHVLVAPLVHIHFALFALKALSPRAPQQRAAVVAKREQFERVNHEPVRHIYVKTFVCSEHGLGVLDARTLGDDVCSTPFVYDTRAHLTLIALCVEHAPDKIAANRAKCWLPKISGHELVAVDLMNFASHGNATSVKCLSGDDDDDTAIAIDADADADMDTHVDCPHPCSVWWSCWTKVPLKSTLRRNLPFGSRSSQRSWVRSGSRSTSSMLQLATNSSGGNAES</sequence>
<organism evidence="2 3">
    <name type="scientific">Brachionus plicatilis</name>
    <name type="common">Marine rotifer</name>
    <name type="synonym">Brachionus muelleri</name>
    <dbReference type="NCBI Taxonomy" id="10195"/>
    <lineage>
        <taxon>Eukaryota</taxon>
        <taxon>Metazoa</taxon>
        <taxon>Spiralia</taxon>
        <taxon>Gnathifera</taxon>
        <taxon>Rotifera</taxon>
        <taxon>Eurotatoria</taxon>
        <taxon>Monogononta</taxon>
        <taxon>Pseudotrocha</taxon>
        <taxon>Ploima</taxon>
        <taxon>Brachionidae</taxon>
        <taxon>Brachionus</taxon>
    </lineage>
</organism>